<dbReference type="Gene3D" id="2.60.40.2470">
    <property type="entry name" value="SoxY domain"/>
    <property type="match status" value="1"/>
</dbReference>
<dbReference type="InterPro" id="IPR032711">
    <property type="entry name" value="SoxY"/>
</dbReference>
<organism evidence="4 5">
    <name type="scientific">Paramagnetospirillum caucaseum</name>
    <dbReference type="NCBI Taxonomy" id="1244869"/>
    <lineage>
        <taxon>Bacteria</taxon>
        <taxon>Pseudomonadati</taxon>
        <taxon>Pseudomonadota</taxon>
        <taxon>Alphaproteobacteria</taxon>
        <taxon>Rhodospirillales</taxon>
        <taxon>Magnetospirillaceae</taxon>
        <taxon>Paramagnetospirillum</taxon>
    </lineage>
</organism>
<proteinExistence type="predicted"/>
<accession>M2ZQ87</accession>
<dbReference type="RefSeq" id="WP_008618141.1">
    <property type="nucleotide sequence ID" value="NZ_AONQ01000033.1"/>
</dbReference>
<feature type="signal peptide" evidence="1">
    <location>
        <begin position="1"/>
        <end position="19"/>
    </location>
</feature>
<evidence type="ECO:0000313" key="5">
    <source>
        <dbReference type="Proteomes" id="UP000011744"/>
    </source>
</evidence>
<keyword evidence="1" id="KW-0732">Signal</keyword>
<evidence type="ECO:0000256" key="1">
    <source>
        <dbReference type="SAM" id="SignalP"/>
    </source>
</evidence>
<evidence type="ECO:0008006" key="6">
    <source>
        <dbReference type="Google" id="ProtNLM"/>
    </source>
</evidence>
<dbReference type="STRING" id="1244869.H261_12999"/>
<dbReference type="PATRIC" id="fig|1244869.3.peg.2623"/>
<comment type="caution">
    <text evidence="4">The sequence shown here is derived from an EMBL/GenBank/DDBJ whole genome shotgun (WGS) entry which is preliminary data.</text>
</comment>
<name>M2ZQ87_9PROT</name>
<feature type="chain" id="PRO_5004030776" description="Quinoprotein dehydrogenase-associated SoxYZ-like carrier" evidence="1">
    <location>
        <begin position="20"/>
        <end position="255"/>
    </location>
</feature>
<keyword evidence="5" id="KW-1185">Reference proteome</keyword>
<evidence type="ECO:0000259" key="3">
    <source>
        <dbReference type="Pfam" id="PF13501"/>
    </source>
</evidence>
<feature type="domain" description="Ig-like SoxY" evidence="3">
    <location>
        <begin position="36"/>
        <end position="139"/>
    </location>
</feature>
<dbReference type="Pfam" id="PF13501">
    <property type="entry name" value="SoxY"/>
    <property type="match status" value="1"/>
</dbReference>
<dbReference type="Pfam" id="PF08770">
    <property type="entry name" value="SoxZ"/>
    <property type="match status" value="1"/>
</dbReference>
<dbReference type="NCBIfam" id="TIGR04557">
    <property type="entry name" value="fuse_rel_SoxYZ"/>
    <property type="match status" value="1"/>
</dbReference>
<dbReference type="EMBL" id="AONQ01000033">
    <property type="protein sequence ID" value="EME69482.1"/>
    <property type="molecule type" value="Genomic_DNA"/>
</dbReference>
<dbReference type="SUPFAM" id="SSF81296">
    <property type="entry name" value="E set domains"/>
    <property type="match status" value="1"/>
</dbReference>
<dbReference type="eggNOG" id="COG5501">
    <property type="taxonomic scope" value="Bacteria"/>
</dbReference>
<sequence>MRRLVLALLILLPAAAGRAEDMADPLGSPLWPDIRAQVLGKDAYVFDARVEVTAPASAENSAQLPVAVRVHGLSVRQIVLFADYNPIPRILALRPLDAEPYVATRFKINMASPVRAAALAEDGLWHVGGVWVDAAGGGCTVASAASADAAWQSRLGETASRAWAKGKGSRVRLHMIHPMDTGLAAGIPAFYLEKSRISAADGKVLAELETFEPVSENPILTLEVRGRAGPGGFRFEGRDNNGNLFQSRIQEGGPG</sequence>
<dbReference type="Proteomes" id="UP000011744">
    <property type="component" value="Unassembled WGS sequence"/>
</dbReference>
<feature type="domain" description="Sulphur oxidation protein SoxZ" evidence="2">
    <location>
        <begin position="163"/>
        <end position="248"/>
    </location>
</feature>
<dbReference type="InterPro" id="IPR014756">
    <property type="entry name" value="Ig_E-set"/>
</dbReference>
<dbReference type="InterPro" id="IPR038162">
    <property type="entry name" value="SoxY_sf"/>
</dbReference>
<dbReference type="InterPro" id="IPR014880">
    <property type="entry name" value="SoxZ_dom"/>
</dbReference>
<gene>
    <name evidence="4" type="ORF">H261_12999</name>
</gene>
<dbReference type="OrthoDB" id="5343309at2"/>
<dbReference type="InterPro" id="IPR013783">
    <property type="entry name" value="Ig-like_fold"/>
</dbReference>
<evidence type="ECO:0000259" key="2">
    <source>
        <dbReference type="Pfam" id="PF08770"/>
    </source>
</evidence>
<evidence type="ECO:0000313" key="4">
    <source>
        <dbReference type="EMBL" id="EME69482.1"/>
    </source>
</evidence>
<dbReference type="InterPro" id="IPR030831">
    <property type="entry name" value="Fuse-rel_SoxYZ"/>
</dbReference>
<dbReference type="Gene3D" id="2.60.40.10">
    <property type="entry name" value="Immunoglobulins"/>
    <property type="match status" value="1"/>
</dbReference>
<reference evidence="4 5" key="1">
    <citation type="journal article" date="2014" name="Genome Announc.">
        <title>Draft Genome Sequence of Magnetospirillum sp. Strain SO-1, a Freshwater Magnetotactic Bacterium Isolated from the Ol'khovka River, Russia.</title>
        <authorList>
            <person name="Grouzdev D.S."/>
            <person name="Dziuba M.V."/>
            <person name="Sukhacheva M.S."/>
            <person name="Mardanov A.V."/>
            <person name="Beletskiy A.V."/>
            <person name="Kuznetsov B.B."/>
            <person name="Skryabin K.G."/>
        </authorList>
    </citation>
    <scope>NUCLEOTIDE SEQUENCE [LARGE SCALE GENOMIC DNA]</scope>
    <source>
        <strain evidence="4 5">SO-1</strain>
    </source>
</reference>
<dbReference type="AlphaFoldDB" id="M2ZQ87"/>
<protein>
    <recommendedName>
        <fullName evidence="6">Quinoprotein dehydrogenase-associated SoxYZ-like carrier</fullName>
    </recommendedName>
</protein>